<feature type="domain" description="SCP" evidence="4">
    <location>
        <begin position="204"/>
        <end position="335"/>
    </location>
</feature>
<dbReference type="OrthoDB" id="68195at2"/>
<dbReference type="EMBL" id="CP000282">
    <property type="protein sequence ID" value="ABD79965.1"/>
    <property type="molecule type" value="Genomic_DNA"/>
</dbReference>
<evidence type="ECO:0000313" key="7">
    <source>
        <dbReference type="Proteomes" id="UP000001947"/>
    </source>
</evidence>
<feature type="compositionally biased region" description="Low complexity" evidence="2">
    <location>
        <begin position="48"/>
        <end position="80"/>
    </location>
</feature>
<evidence type="ECO:0000313" key="6">
    <source>
        <dbReference type="EMBL" id="ABD79965.1"/>
    </source>
</evidence>
<dbReference type="Proteomes" id="UP000001947">
    <property type="component" value="Chromosome"/>
</dbReference>
<feature type="region of interest" description="Disordered" evidence="2">
    <location>
        <begin position="36"/>
        <end position="80"/>
    </location>
</feature>
<organism evidence="6 7">
    <name type="scientific">Saccharophagus degradans (strain 2-40 / ATCC 43961 / DSM 17024)</name>
    <dbReference type="NCBI Taxonomy" id="203122"/>
    <lineage>
        <taxon>Bacteria</taxon>
        <taxon>Pseudomonadati</taxon>
        <taxon>Pseudomonadota</taxon>
        <taxon>Gammaproteobacteria</taxon>
        <taxon>Cellvibrionales</taxon>
        <taxon>Cellvibrionaceae</taxon>
        <taxon>Saccharophagus</taxon>
    </lineage>
</organism>
<dbReference type="CDD" id="cd05379">
    <property type="entry name" value="CAP_bacterial"/>
    <property type="match status" value="1"/>
</dbReference>
<keyword evidence="7" id="KW-1185">Reference proteome</keyword>
<evidence type="ECO:0000256" key="3">
    <source>
        <dbReference type="SAM" id="SignalP"/>
    </source>
</evidence>
<evidence type="ECO:0000256" key="2">
    <source>
        <dbReference type="SAM" id="MobiDB-lite"/>
    </source>
</evidence>
<dbReference type="SUPFAM" id="SSF55797">
    <property type="entry name" value="PR-1-like"/>
    <property type="match status" value="1"/>
</dbReference>
<dbReference type="GeneID" id="98615634"/>
<dbReference type="InterPro" id="IPR014755">
    <property type="entry name" value="Cu-Rt/internalin_Ig-like"/>
</dbReference>
<dbReference type="Gene3D" id="3.40.33.10">
    <property type="entry name" value="CAP"/>
    <property type="match status" value="1"/>
</dbReference>
<feature type="signal peptide" evidence="3">
    <location>
        <begin position="1"/>
        <end position="32"/>
    </location>
</feature>
<feature type="domain" description="SbsA Ig-like" evidence="5">
    <location>
        <begin position="80"/>
        <end position="180"/>
    </location>
</feature>
<dbReference type="HOGENOM" id="CLU_821074_0_0_6"/>
<dbReference type="InterPro" id="IPR035940">
    <property type="entry name" value="CAP_sf"/>
</dbReference>
<gene>
    <name evidence="6" type="ordered locus">Sde_0703</name>
</gene>
<feature type="compositionally biased region" description="Polar residues" evidence="2">
    <location>
        <begin position="38"/>
        <end position="47"/>
    </location>
</feature>
<dbReference type="KEGG" id="sde:Sde_0703"/>
<dbReference type="Gene3D" id="2.60.40.1220">
    <property type="match status" value="1"/>
</dbReference>
<dbReference type="STRING" id="203122.Sde_0703"/>
<dbReference type="AlphaFoldDB" id="Q21MW4"/>
<protein>
    <submittedName>
        <fullName evidence="6">Allergen V5/Tpx-1 related</fullName>
    </submittedName>
</protein>
<feature type="chain" id="PRO_5004200490" evidence="3">
    <location>
        <begin position="33"/>
        <end position="338"/>
    </location>
</feature>
<reference evidence="6 7" key="1">
    <citation type="journal article" date="2008" name="PLoS Genet.">
        <title>Complete genome sequence of the complex carbohydrate-degrading marine bacterium, Saccharophagus degradans strain 2-40 T.</title>
        <authorList>
            <person name="Weiner R.M."/>
            <person name="Taylor L.E.II."/>
            <person name="Henrissat B."/>
            <person name="Hauser L."/>
            <person name="Land M."/>
            <person name="Coutinho P.M."/>
            <person name="Rancurel C."/>
            <person name="Saunders E.H."/>
            <person name="Longmire A.G."/>
            <person name="Zhang H."/>
            <person name="Bayer E.A."/>
            <person name="Gilbert H.J."/>
            <person name="Larimer F."/>
            <person name="Zhulin I.B."/>
            <person name="Ekborg N.A."/>
            <person name="Lamed R."/>
            <person name="Richardson P.M."/>
            <person name="Borovok I."/>
            <person name="Hutcheson S."/>
        </authorList>
    </citation>
    <scope>NUCLEOTIDE SEQUENCE [LARGE SCALE GENOMIC DNA]</scope>
    <source>
        <strain evidence="7">2-40 / ATCC 43961 / DSM 17024</strain>
    </source>
</reference>
<sequence>MTMQKLKSTNFIAKKITLVTTALILLALTACGGAGTTNSEDNAEQNVDNTSQPDTDTTTPPVDTPNTDDTSPPPDTDSSSAFIIESYAPQDGANERSLATEITINFNKPIIASTLSENKFSLSANGTNVAFTFTSENSSAISLAPNALLSPNTTYTVAINNGLMSEDGDEFDASAWSFTTTGNLGATAQSTIDLCMSEDDIDMLDAVNNVRATGYVCASGSKPATTPLIWSCVIAEAADRHSNDMASNNFHSHTGSDGSNHAQRMVEAGFPSNRASGENIAAGYTTVSAAMEAWLSSPTGHCDNIMNANYTDFGSSRVIAPAGTTTYGTYWTQNFGRP</sequence>
<dbReference type="eggNOG" id="COG2340">
    <property type="taxonomic scope" value="Bacteria"/>
</dbReference>
<accession>Q21MW4</accession>
<dbReference type="InterPro" id="IPR014044">
    <property type="entry name" value="CAP_dom"/>
</dbReference>
<evidence type="ECO:0000259" key="4">
    <source>
        <dbReference type="Pfam" id="PF00188"/>
    </source>
</evidence>
<proteinExistence type="predicted"/>
<evidence type="ECO:0000256" key="1">
    <source>
        <dbReference type="ARBA" id="ARBA00022729"/>
    </source>
</evidence>
<dbReference type="RefSeq" id="WP_011467186.1">
    <property type="nucleotide sequence ID" value="NC_007912.1"/>
</dbReference>
<dbReference type="PANTHER" id="PTHR31157:SF1">
    <property type="entry name" value="SCP DOMAIN-CONTAINING PROTEIN"/>
    <property type="match status" value="1"/>
</dbReference>
<keyword evidence="1 3" id="KW-0732">Signal</keyword>
<dbReference type="Pfam" id="PF00188">
    <property type="entry name" value="CAP"/>
    <property type="match status" value="1"/>
</dbReference>
<name>Q21MW4_SACD2</name>
<evidence type="ECO:0000259" key="5">
    <source>
        <dbReference type="Pfam" id="PF13205"/>
    </source>
</evidence>
<dbReference type="PROSITE" id="PS51257">
    <property type="entry name" value="PROKAR_LIPOPROTEIN"/>
    <property type="match status" value="1"/>
</dbReference>
<dbReference type="InterPro" id="IPR032812">
    <property type="entry name" value="SbsA_Ig"/>
</dbReference>
<dbReference type="Pfam" id="PF13205">
    <property type="entry name" value="Big_5"/>
    <property type="match status" value="1"/>
</dbReference>
<dbReference type="PANTHER" id="PTHR31157">
    <property type="entry name" value="SCP DOMAIN-CONTAINING PROTEIN"/>
    <property type="match status" value="1"/>
</dbReference>